<keyword evidence="2" id="KW-0378">Hydrolase</keyword>
<evidence type="ECO:0000313" key="2">
    <source>
        <dbReference type="EMBL" id="TCP30631.1"/>
    </source>
</evidence>
<protein>
    <submittedName>
        <fullName evidence="2">D-aminopeptidase</fullName>
    </submittedName>
</protein>
<dbReference type="Gene3D" id="3.60.70.12">
    <property type="entry name" value="L-amino peptidase D-ALA esterase/amidase"/>
    <property type="match status" value="1"/>
</dbReference>
<organism evidence="2 3">
    <name type="scientific">Scopulibacillus darangshiensis</name>
    <dbReference type="NCBI Taxonomy" id="442528"/>
    <lineage>
        <taxon>Bacteria</taxon>
        <taxon>Bacillati</taxon>
        <taxon>Bacillota</taxon>
        <taxon>Bacilli</taxon>
        <taxon>Bacillales</taxon>
        <taxon>Sporolactobacillaceae</taxon>
        <taxon>Scopulibacillus</taxon>
    </lineage>
</organism>
<dbReference type="Pfam" id="PF03576">
    <property type="entry name" value="Peptidase_S58"/>
    <property type="match status" value="1"/>
</dbReference>
<reference evidence="2 3" key="1">
    <citation type="submission" date="2019-03" db="EMBL/GenBank/DDBJ databases">
        <title>Genomic Encyclopedia of Type Strains, Phase IV (KMG-IV): sequencing the most valuable type-strain genomes for metagenomic binning, comparative biology and taxonomic classification.</title>
        <authorList>
            <person name="Goeker M."/>
        </authorList>
    </citation>
    <scope>NUCLEOTIDE SEQUENCE [LARGE SCALE GENOMIC DNA]</scope>
    <source>
        <strain evidence="2 3">DSM 19377</strain>
    </source>
</reference>
<keyword evidence="2" id="KW-0645">Protease</keyword>
<dbReference type="PANTHER" id="PTHR36512">
    <property type="entry name" value="D-AMINOPEPTIDASE"/>
    <property type="match status" value="1"/>
</dbReference>
<comment type="similarity">
    <text evidence="1">Belongs to the peptidase S58 family.</text>
</comment>
<comment type="caution">
    <text evidence="2">The sequence shown here is derived from an EMBL/GenBank/DDBJ whole genome shotgun (WGS) entry which is preliminary data.</text>
</comment>
<dbReference type="AlphaFoldDB" id="A0A4R2P989"/>
<dbReference type="InterPro" id="IPR016117">
    <property type="entry name" value="ArgJ-like_dom_sf"/>
</dbReference>
<evidence type="ECO:0000256" key="1">
    <source>
        <dbReference type="ARBA" id="ARBA00007068"/>
    </source>
</evidence>
<dbReference type="SUPFAM" id="SSF56266">
    <property type="entry name" value="DmpA/ArgJ-like"/>
    <property type="match status" value="1"/>
</dbReference>
<dbReference type="RefSeq" id="WP_132744631.1">
    <property type="nucleotide sequence ID" value="NZ_SLXK01000005.1"/>
</dbReference>
<keyword evidence="3" id="KW-1185">Reference proteome</keyword>
<gene>
    <name evidence="2" type="ORF">EV207_105160</name>
</gene>
<dbReference type="InterPro" id="IPR005321">
    <property type="entry name" value="Peptidase_S58_DmpA"/>
</dbReference>
<keyword evidence="2" id="KW-0031">Aminopeptidase</keyword>
<sequence>MHRKKRIRDHGIQIGRLQPGERNAITDVEGVTVGQVTLSDGDMQTGVTAVLPYQGNLFKYKLIAASHVFNGFGKSIGLVQINELGTLETPIILTNTFSVGTCAEALIDYMLHWNPEIGRSTGTVNPVVCECNDMVLNDIRTRFVRRDHVFSAINRADKTFEEGGAGAGTGMVCYGLKGGIGTASRVLHYPHGTYTIGVLVLANFGRRDDLMVNGHMLGAMMGRRNDKEPEKGSVIIIIATDLPVSSRQLNRIIKRSAVGLSRTGSFIGNGSGDIAIGFSTAGHIPHDHHSDLLALNVIHENDIDQAFHAVAEATEESVLNALVTADPVTGRNGQQAESLCNYMDLL</sequence>
<evidence type="ECO:0000313" key="3">
    <source>
        <dbReference type="Proteomes" id="UP000295416"/>
    </source>
</evidence>
<proteinExistence type="inferred from homology"/>
<name>A0A4R2P989_9BACL</name>
<dbReference type="GO" id="GO:0004177">
    <property type="term" value="F:aminopeptidase activity"/>
    <property type="evidence" value="ECO:0007669"/>
    <property type="project" value="UniProtKB-KW"/>
</dbReference>
<dbReference type="Proteomes" id="UP000295416">
    <property type="component" value="Unassembled WGS sequence"/>
</dbReference>
<dbReference type="OrthoDB" id="9770388at2"/>
<dbReference type="PANTHER" id="PTHR36512:SF3">
    <property type="entry name" value="BLR5678 PROTEIN"/>
    <property type="match status" value="1"/>
</dbReference>
<dbReference type="EMBL" id="SLXK01000005">
    <property type="protein sequence ID" value="TCP30631.1"/>
    <property type="molecule type" value="Genomic_DNA"/>
</dbReference>
<dbReference type="CDD" id="cd02253">
    <property type="entry name" value="DmpA"/>
    <property type="match status" value="1"/>
</dbReference>
<accession>A0A4R2P989</accession>